<keyword evidence="3" id="KW-1185">Reference proteome</keyword>
<evidence type="ECO:0000259" key="1">
    <source>
        <dbReference type="Pfam" id="PF08840"/>
    </source>
</evidence>
<dbReference type="KEGG" id="schy:GVO57_06190"/>
<dbReference type="InterPro" id="IPR029058">
    <property type="entry name" value="AB_hydrolase_fold"/>
</dbReference>
<reference evidence="2 3" key="1">
    <citation type="submission" date="2020-01" db="EMBL/GenBank/DDBJ databases">
        <title>Sphingomonas sp. C33 whole genome sequece.</title>
        <authorList>
            <person name="Park C."/>
        </authorList>
    </citation>
    <scope>NUCLEOTIDE SEQUENCE [LARGE SCALE GENOMIC DNA]</scope>
    <source>
        <strain evidence="2 3">C33</strain>
    </source>
</reference>
<dbReference type="PIRSF" id="PIRSF016521">
    <property type="entry name" value="Acyl-CoA_hydro"/>
    <property type="match status" value="1"/>
</dbReference>
<dbReference type="SUPFAM" id="SSF53474">
    <property type="entry name" value="alpha/beta-Hydrolases"/>
    <property type="match status" value="1"/>
</dbReference>
<dbReference type="InterPro" id="IPR016662">
    <property type="entry name" value="Acyl-CoA_thioEstase_long-chain"/>
</dbReference>
<dbReference type="EMBL" id="CP047895">
    <property type="protein sequence ID" value="QHL90504.1"/>
    <property type="molecule type" value="Genomic_DNA"/>
</dbReference>
<dbReference type="Proteomes" id="UP000464468">
    <property type="component" value="Chromosome"/>
</dbReference>
<name>A0A7Z2NW49_9SPHN</name>
<sequence length="337" mass="35584">MKWKNGAMVAAGIAALLGGAAMFRALAPQRYGLPEIEVLAPGATGQRISRDGLFGNYFPAPGPGPHPAVLLLGGSEGGLGRATLQMALMLQKQGFAVFQLAYFGAPGQPEALERIPLELFDRGLDWLKAQPGVDPERLAVMGASKGAEAALLVASRRPDLSAVVAGMPTSVAWNGVNWARSGQSAHSSWTVGGREVATMPFAEWNQADGIISVYRAVEDPAQRQLAERAAIPVERARARLLLVCGEAETMWPACPMSRMVDARSRRQGGPPVTLLAYKDAGHFVFGPPVAPGEPFYRRLDAYGGTVAGNAAARADSWPKVIAFLKQPASAGTAARPH</sequence>
<dbReference type="Pfam" id="PF08840">
    <property type="entry name" value="BAAT_C"/>
    <property type="match status" value="1"/>
</dbReference>
<dbReference type="AlphaFoldDB" id="A0A7Z2NW49"/>
<dbReference type="GO" id="GO:0047617">
    <property type="term" value="F:fatty acyl-CoA hydrolase activity"/>
    <property type="evidence" value="ECO:0007669"/>
    <property type="project" value="TreeGrafter"/>
</dbReference>
<proteinExistence type="predicted"/>
<organism evidence="2 3">
    <name type="scientific">Sphingomonas changnyeongensis</name>
    <dbReference type="NCBI Taxonomy" id="2698679"/>
    <lineage>
        <taxon>Bacteria</taxon>
        <taxon>Pseudomonadati</taxon>
        <taxon>Pseudomonadota</taxon>
        <taxon>Alphaproteobacteria</taxon>
        <taxon>Sphingomonadales</taxon>
        <taxon>Sphingomonadaceae</taxon>
        <taxon>Sphingomonas</taxon>
    </lineage>
</organism>
<evidence type="ECO:0000313" key="3">
    <source>
        <dbReference type="Proteomes" id="UP000464468"/>
    </source>
</evidence>
<evidence type="ECO:0000313" key="2">
    <source>
        <dbReference type="EMBL" id="QHL90504.1"/>
    </source>
</evidence>
<dbReference type="InterPro" id="IPR014940">
    <property type="entry name" value="BAAT_C"/>
</dbReference>
<accession>A0A7Z2NW49</accession>
<dbReference type="PANTHER" id="PTHR10824:SF4">
    <property type="entry name" value="ACYL-COENZYME A THIOESTERASE 1-LIKE"/>
    <property type="match status" value="1"/>
</dbReference>
<gene>
    <name evidence="2" type="ORF">GVO57_06190</name>
</gene>
<dbReference type="Gene3D" id="3.40.50.1820">
    <property type="entry name" value="alpha/beta hydrolase"/>
    <property type="match status" value="1"/>
</dbReference>
<feature type="domain" description="BAAT/Acyl-CoA thioester hydrolase C-terminal" evidence="1">
    <location>
        <begin position="115"/>
        <end position="326"/>
    </location>
</feature>
<dbReference type="PANTHER" id="PTHR10824">
    <property type="entry name" value="ACYL-COENZYME A THIOESTERASE-RELATED"/>
    <property type="match status" value="1"/>
</dbReference>
<dbReference type="RefSeq" id="WP_160592432.1">
    <property type="nucleotide sequence ID" value="NZ_CP047895.1"/>
</dbReference>
<dbReference type="GO" id="GO:0006637">
    <property type="term" value="P:acyl-CoA metabolic process"/>
    <property type="evidence" value="ECO:0007669"/>
    <property type="project" value="InterPro"/>
</dbReference>
<protein>
    <submittedName>
        <fullName evidence="2">Prolyl oligopeptidase family serine peptidase</fullName>
    </submittedName>
</protein>
<dbReference type="GO" id="GO:0006631">
    <property type="term" value="P:fatty acid metabolic process"/>
    <property type="evidence" value="ECO:0007669"/>
    <property type="project" value="TreeGrafter"/>
</dbReference>